<evidence type="ECO:0000256" key="3">
    <source>
        <dbReference type="ARBA" id="ARBA00022801"/>
    </source>
</evidence>
<dbReference type="InterPro" id="IPR027417">
    <property type="entry name" value="P-loop_NTPase"/>
</dbReference>
<dbReference type="GO" id="GO:0005694">
    <property type="term" value="C:chromosome"/>
    <property type="evidence" value="ECO:0007669"/>
    <property type="project" value="UniProtKB-ARBA"/>
</dbReference>
<dbReference type="PANTHER" id="PTHR10887">
    <property type="entry name" value="DNA2/NAM7 HELICASE FAMILY"/>
    <property type="match status" value="1"/>
</dbReference>
<dbReference type="GO" id="GO:0006369">
    <property type="term" value="P:termination of RNA polymerase II transcription"/>
    <property type="evidence" value="ECO:0007669"/>
    <property type="project" value="TreeGrafter"/>
</dbReference>
<name>A0A427XDU8_9TREE</name>
<gene>
    <name evidence="8" type="primary">SEN1_3</name>
    <name evidence="8" type="ORF">EHS24_003943</name>
</gene>
<dbReference type="SMART" id="SM00382">
    <property type="entry name" value="AAA"/>
    <property type="match status" value="1"/>
</dbReference>
<dbReference type="Gene3D" id="3.40.50.300">
    <property type="entry name" value="P-loop containing nucleotide triphosphate hydrolases"/>
    <property type="match status" value="2"/>
</dbReference>
<dbReference type="GeneID" id="39588486"/>
<dbReference type="EMBL" id="RSCE01000019">
    <property type="protein sequence ID" value="RSH77002.1"/>
    <property type="molecule type" value="Genomic_DNA"/>
</dbReference>
<dbReference type="STRING" id="105984.A0A427XDU8"/>
<dbReference type="InterPro" id="IPR041677">
    <property type="entry name" value="DNA2/NAM7_AAA_11"/>
</dbReference>
<accession>A0A427XDU8</accession>
<dbReference type="InterPro" id="IPR047187">
    <property type="entry name" value="SF1_C_Upf1"/>
</dbReference>
<feature type="region of interest" description="Disordered" evidence="6">
    <location>
        <begin position="715"/>
        <end position="795"/>
    </location>
</feature>
<dbReference type="OrthoDB" id="6513042at2759"/>
<dbReference type="GO" id="GO:0016604">
    <property type="term" value="C:nuclear body"/>
    <property type="evidence" value="ECO:0007669"/>
    <property type="project" value="TreeGrafter"/>
</dbReference>
<dbReference type="GO" id="GO:0016787">
    <property type="term" value="F:hydrolase activity"/>
    <property type="evidence" value="ECO:0007669"/>
    <property type="project" value="UniProtKB-KW"/>
</dbReference>
<dbReference type="CDD" id="cd18042">
    <property type="entry name" value="DEXXQc_SETX"/>
    <property type="match status" value="1"/>
</dbReference>
<dbReference type="InterPro" id="IPR003593">
    <property type="entry name" value="AAA+_ATPase"/>
</dbReference>
<dbReference type="InterPro" id="IPR041679">
    <property type="entry name" value="DNA2/NAM7-like_C"/>
</dbReference>
<evidence type="ECO:0000256" key="6">
    <source>
        <dbReference type="SAM" id="MobiDB-lite"/>
    </source>
</evidence>
<dbReference type="Pfam" id="PF13087">
    <property type="entry name" value="AAA_12"/>
    <property type="match status" value="1"/>
</dbReference>
<dbReference type="FunFam" id="3.40.50.300:FF:000326">
    <property type="entry name" value="P-loop containing nucleoside triphosphate hydrolase"/>
    <property type="match status" value="1"/>
</dbReference>
<evidence type="ECO:0000313" key="9">
    <source>
        <dbReference type="Proteomes" id="UP000279236"/>
    </source>
</evidence>
<sequence length="795" mass="87676">MVAGKDVTSDDLFNCVLGWDPEHPSQTPTFPPWLSARIKDPQPLPSTFSSVQRYKEAILPVFMQEVWSSVMECESDPAVTVVLEKSVPNRIDAFLTVRLTTSPGLDFFLCGSDIVTLTDGDGAVVFAQVKTYHDNRVLAKLRLLRSSADRLSVTKGDELTMRKQANLSTSMRELEALAKMDKMPLCNDILVGRSTNITVPQNKVLQAIRSYKVNDPQAVAIVGAMDAKGFVLVQGPPGTGKTTTIRGLVGSALSATPKKKLLICAPSNAATDEVCKRLLKGVFLDNGTLYKPNVVRVGVETSVDDAVQHIHLDQKFKLKVTDEVQSVRDASTAVEVATERLNRLLDLEETYNELPSAEAERRTGQTVAELEMTFNHLFPAVREQLENDTQALGDAQEKLSTTRQGAQDKIIREADVVCATLSSSGHRSLWKHRFDTVIIDEAAQASEPSCLIPLRYGCTTCIMIGDPNQLPPTVLSFAAQDNKYDRSLFERLSQQKSSNVHLLSIQYRMNPTISRLPSELFYDGRLQDSAAVQVKTMAPWHQQAPFGPYMFFDARDGDELKVGTSHCNHHEALAAVNLYNSLRDRFGPKDVEVGVISMYKEQITVLQRAFSDAFGPEILHKIDFKTVDGFQGQEKDVIILSCVRTTRVGFLRDVRRMNVSFTRARCSLFVLGHVPTLESDAVWCQIVADARDRGLLKSLNANTFAAAKIPLQPTKQLGSNGYARPARWQNGNSWDTPSSDNSSEPSSLGTGKNTKSNKKSNRSKGPKGKGQKWENAPGVTITYVDPSAPVDNGGW</sequence>
<proteinExistence type="inferred from homology"/>
<dbReference type="Pfam" id="PF13086">
    <property type="entry name" value="AAA_11"/>
    <property type="match status" value="1"/>
</dbReference>
<evidence type="ECO:0000256" key="5">
    <source>
        <dbReference type="ARBA" id="ARBA00022840"/>
    </source>
</evidence>
<evidence type="ECO:0000313" key="8">
    <source>
        <dbReference type="EMBL" id="RSH77002.1"/>
    </source>
</evidence>
<feature type="compositionally biased region" description="Low complexity" evidence="6">
    <location>
        <begin position="738"/>
        <end position="754"/>
    </location>
</feature>
<keyword evidence="3" id="KW-0378">Hydrolase</keyword>
<protein>
    <submittedName>
        <fullName evidence="8">DEAD-box type RNA helicase</fullName>
    </submittedName>
</protein>
<keyword evidence="5" id="KW-0067">ATP-binding</keyword>
<dbReference type="PANTHER" id="PTHR10887:SF495">
    <property type="entry name" value="HELICASE SENATAXIN ISOFORM X1-RELATED"/>
    <property type="match status" value="1"/>
</dbReference>
<dbReference type="GO" id="GO:0005524">
    <property type="term" value="F:ATP binding"/>
    <property type="evidence" value="ECO:0007669"/>
    <property type="project" value="UniProtKB-KW"/>
</dbReference>
<comment type="similarity">
    <text evidence="1">Belongs to the DNA2/NAM7 helicase family.</text>
</comment>
<dbReference type="InterPro" id="IPR045055">
    <property type="entry name" value="DNA2/NAM7-like"/>
</dbReference>
<evidence type="ECO:0000256" key="4">
    <source>
        <dbReference type="ARBA" id="ARBA00022806"/>
    </source>
</evidence>
<keyword evidence="4 8" id="KW-0347">Helicase</keyword>
<dbReference type="Proteomes" id="UP000279236">
    <property type="component" value="Unassembled WGS sequence"/>
</dbReference>
<evidence type="ECO:0000256" key="1">
    <source>
        <dbReference type="ARBA" id="ARBA00007913"/>
    </source>
</evidence>
<evidence type="ECO:0000259" key="7">
    <source>
        <dbReference type="SMART" id="SM00382"/>
    </source>
</evidence>
<reference evidence="8 9" key="1">
    <citation type="submission" date="2018-11" db="EMBL/GenBank/DDBJ databases">
        <title>Genome sequence of Apiotrichum porosum DSM 27194.</title>
        <authorList>
            <person name="Aliyu H."/>
            <person name="Gorte O."/>
            <person name="Ochsenreither K."/>
        </authorList>
    </citation>
    <scope>NUCLEOTIDE SEQUENCE [LARGE SCALE GENOMIC DNA]</scope>
    <source>
        <strain evidence="8 9">DSM 27194</strain>
    </source>
</reference>
<dbReference type="SUPFAM" id="SSF52540">
    <property type="entry name" value="P-loop containing nucleoside triphosphate hydrolases"/>
    <property type="match status" value="1"/>
</dbReference>
<evidence type="ECO:0000256" key="2">
    <source>
        <dbReference type="ARBA" id="ARBA00022741"/>
    </source>
</evidence>
<dbReference type="AlphaFoldDB" id="A0A427XDU8"/>
<feature type="domain" description="AAA+ ATPase" evidence="7">
    <location>
        <begin position="227"/>
        <end position="458"/>
    </location>
</feature>
<dbReference type="GO" id="GO:0004386">
    <property type="term" value="F:helicase activity"/>
    <property type="evidence" value="ECO:0007669"/>
    <property type="project" value="UniProtKB-KW"/>
</dbReference>
<comment type="caution">
    <text evidence="8">The sequence shown here is derived from an EMBL/GenBank/DDBJ whole genome shotgun (WGS) entry which is preliminary data.</text>
</comment>
<dbReference type="RefSeq" id="XP_028472149.1">
    <property type="nucleotide sequence ID" value="XM_028619576.1"/>
</dbReference>
<dbReference type="CDD" id="cd18808">
    <property type="entry name" value="SF1_C_Upf1"/>
    <property type="match status" value="1"/>
</dbReference>
<keyword evidence="2" id="KW-0547">Nucleotide-binding</keyword>
<feature type="compositionally biased region" description="Basic residues" evidence="6">
    <location>
        <begin position="755"/>
        <end position="770"/>
    </location>
</feature>
<dbReference type="GO" id="GO:0001147">
    <property type="term" value="F:transcription termination site sequence-specific DNA binding"/>
    <property type="evidence" value="ECO:0007669"/>
    <property type="project" value="TreeGrafter"/>
</dbReference>
<organism evidence="8 9">
    <name type="scientific">Apiotrichum porosum</name>
    <dbReference type="NCBI Taxonomy" id="105984"/>
    <lineage>
        <taxon>Eukaryota</taxon>
        <taxon>Fungi</taxon>
        <taxon>Dikarya</taxon>
        <taxon>Basidiomycota</taxon>
        <taxon>Agaricomycotina</taxon>
        <taxon>Tremellomycetes</taxon>
        <taxon>Trichosporonales</taxon>
        <taxon>Trichosporonaceae</taxon>
        <taxon>Apiotrichum</taxon>
    </lineage>
</organism>
<keyword evidence="9" id="KW-1185">Reference proteome</keyword>